<keyword evidence="3" id="KW-1185">Reference proteome</keyword>
<comment type="caution">
    <text evidence="2">The sequence shown here is derived from an EMBL/GenBank/DDBJ whole genome shotgun (WGS) entry which is preliminary data.</text>
</comment>
<reference evidence="2 3" key="1">
    <citation type="submission" date="2023-03" db="EMBL/GenBank/DDBJ databases">
        <title>Bacillus Genome Sequencing.</title>
        <authorList>
            <person name="Dunlap C."/>
        </authorList>
    </citation>
    <scope>NUCLEOTIDE SEQUENCE [LARGE SCALE GENOMIC DNA]</scope>
    <source>
        <strain evidence="2 3">NRS-52</strain>
    </source>
</reference>
<evidence type="ECO:0000259" key="1">
    <source>
        <dbReference type="PROSITE" id="PS51819"/>
    </source>
</evidence>
<evidence type="ECO:0000313" key="3">
    <source>
        <dbReference type="Proteomes" id="UP001343257"/>
    </source>
</evidence>
<gene>
    <name evidence="2" type="ORF">P9847_05600</name>
</gene>
<organism evidence="2 3">
    <name type="scientific">Paenibacillus chibensis</name>
    <dbReference type="NCBI Taxonomy" id="59846"/>
    <lineage>
        <taxon>Bacteria</taxon>
        <taxon>Bacillati</taxon>
        <taxon>Bacillota</taxon>
        <taxon>Bacilli</taxon>
        <taxon>Bacillales</taxon>
        <taxon>Paenibacillaceae</taxon>
        <taxon>Paenibacillus</taxon>
    </lineage>
</organism>
<dbReference type="InterPro" id="IPR029068">
    <property type="entry name" value="Glyas_Bleomycin-R_OHBP_Dase"/>
</dbReference>
<accession>A0ABU6PPM1</accession>
<dbReference type="Gene3D" id="3.10.180.10">
    <property type="entry name" value="2,3-Dihydroxybiphenyl 1,2-Dioxygenase, domain 1"/>
    <property type="match status" value="1"/>
</dbReference>
<dbReference type="InterPro" id="IPR004360">
    <property type="entry name" value="Glyas_Fos-R_dOase_dom"/>
</dbReference>
<proteinExistence type="predicted"/>
<protein>
    <submittedName>
        <fullName evidence="2">Glyoxalase</fullName>
    </submittedName>
</protein>
<dbReference type="PROSITE" id="PS51819">
    <property type="entry name" value="VOC"/>
    <property type="match status" value="1"/>
</dbReference>
<dbReference type="SUPFAM" id="SSF54593">
    <property type="entry name" value="Glyoxalase/Bleomycin resistance protein/Dihydroxybiphenyl dioxygenase"/>
    <property type="match status" value="1"/>
</dbReference>
<dbReference type="RefSeq" id="WP_328276076.1">
    <property type="nucleotide sequence ID" value="NZ_JARTLD010000012.1"/>
</dbReference>
<sequence>MFTNCLQIFPSSDMNKTKEFYELIGFRSVSYLDSVEPHICLYRDKIEIVLTKSNIEDIGPNREIHGYGYDAYFITDNQEELEKEFRELGVKIVRPLITTDYNNKEFVFEDIDRRWIAVGKKQ</sequence>
<dbReference type="InterPro" id="IPR037523">
    <property type="entry name" value="VOC_core"/>
</dbReference>
<evidence type="ECO:0000313" key="2">
    <source>
        <dbReference type="EMBL" id="MED5016777.1"/>
    </source>
</evidence>
<dbReference type="EMBL" id="JARTLD010000012">
    <property type="protein sequence ID" value="MED5016777.1"/>
    <property type="molecule type" value="Genomic_DNA"/>
</dbReference>
<feature type="domain" description="VOC" evidence="1">
    <location>
        <begin position="2"/>
        <end position="121"/>
    </location>
</feature>
<dbReference type="Proteomes" id="UP001343257">
    <property type="component" value="Unassembled WGS sequence"/>
</dbReference>
<name>A0ABU6PPM1_9BACL</name>
<dbReference type="Pfam" id="PF00903">
    <property type="entry name" value="Glyoxalase"/>
    <property type="match status" value="1"/>
</dbReference>